<evidence type="ECO:0000256" key="5">
    <source>
        <dbReference type="ARBA" id="ARBA00022741"/>
    </source>
</evidence>
<gene>
    <name evidence="8" type="primary">tilS</name>
    <name evidence="10" type="ORF">U725_02671</name>
</gene>
<evidence type="ECO:0000256" key="7">
    <source>
        <dbReference type="ARBA" id="ARBA00048539"/>
    </source>
</evidence>
<protein>
    <recommendedName>
        <fullName evidence="8">tRNA(Ile)-lysidine synthase</fullName>
        <ecNumber evidence="8">6.3.4.19</ecNumber>
    </recommendedName>
    <alternativeName>
        <fullName evidence="8">tRNA(Ile)-2-lysyl-cytidine synthase</fullName>
    </alternativeName>
    <alternativeName>
        <fullName evidence="8">tRNA(Ile)-lysidine synthetase</fullName>
    </alternativeName>
</protein>
<dbReference type="GO" id="GO:0005524">
    <property type="term" value="F:ATP binding"/>
    <property type="evidence" value="ECO:0007669"/>
    <property type="project" value="UniProtKB-UniRule"/>
</dbReference>
<evidence type="ECO:0000256" key="6">
    <source>
        <dbReference type="ARBA" id="ARBA00022840"/>
    </source>
</evidence>
<comment type="similarity">
    <text evidence="8">Belongs to the tRNA(Ile)-lysidine synthase family.</text>
</comment>
<comment type="catalytic activity">
    <reaction evidence="7 8">
        <text>cytidine(34) in tRNA(Ile2) + L-lysine + ATP = lysidine(34) in tRNA(Ile2) + AMP + diphosphate + H(+)</text>
        <dbReference type="Rhea" id="RHEA:43744"/>
        <dbReference type="Rhea" id="RHEA-COMP:10625"/>
        <dbReference type="Rhea" id="RHEA-COMP:10670"/>
        <dbReference type="ChEBI" id="CHEBI:15378"/>
        <dbReference type="ChEBI" id="CHEBI:30616"/>
        <dbReference type="ChEBI" id="CHEBI:32551"/>
        <dbReference type="ChEBI" id="CHEBI:33019"/>
        <dbReference type="ChEBI" id="CHEBI:82748"/>
        <dbReference type="ChEBI" id="CHEBI:83665"/>
        <dbReference type="ChEBI" id="CHEBI:456215"/>
        <dbReference type="EC" id="6.3.4.19"/>
    </reaction>
</comment>
<comment type="function">
    <text evidence="8">Ligates lysine onto the cytidine present at position 34 of the AUA codon-specific tRNA(Ile) that contains the anticodon CAU, in an ATP-dependent manner. Cytidine is converted to lysidine, thus changing the amino acid specificity of the tRNA from methionine to isoleucine.</text>
</comment>
<dbReference type="GO" id="GO:0006400">
    <property type="term" value="P:tRNA modification"/>
    <property type="evidence" value="ECO:0007669"/>
    <property type="project" value="UniProtKB-UniRule"/>
</dbReference>
<dbReference type="GO" id="GO:0005737">
    <property type="term" value="C:cytoplasm"/>
    <property type="evidence" value="ECO:0007669"/>
    <property type="project" value="UniProtKB-SubCell"/>
</dbReference>
<dbReference type="InterPro" id="IPR012796">
    <property type="entry name" value="Lysidine-tRNA-synth_C"/>
</dbReference>
<comment type="domain">
    <text evidence="8">The N-terminal region contains the highly conserved SGGXDS motif, predicted to be a P-loop motif involved in ATP binding.</text>
</comment>
<dbReference type="AlphaFoldDB" id="A0A084A7A6"/>
<evidence type="ECO:0000256" key="2">
    <source>
        <dbReference type="ARBA" id="ARBA00022490"/>
    </source>
</evidence>
<keyword evidence="4 8" id="KW-0819">tRNA processing</keyword>
<proteinExistence type="inferred from homology"/>
<keyword evidence="5 8" id="KW-0547">Nucleotide-binding</keyword>
<dbReference type="InterPro" id="IPR011063">
    <property type="entry name" value="TilS/TtcA_N"/>
</dbReference>
<keyword evidence="2 8" id="KW-0963">Cytoplasm</keyword>
<dbReference type="PATRIC" id="fig|1415168.3.peg.2721"/>
<feature type="binding site" evidence="8">
    <location>
        <begin position="29"/>
        <end position="34"/>
    </location>
    <ligand>
        <name>ATP</name>
        <dbReference type="ChEBI" id="CHEBI:30616"/>
    </ligand>
</feature>
<evidence type="ECO:0000256" key="8">
    <source>
        <dbReference type="HAMAP-Rule" id="MF_01161"/>
    </source>
</evidence>
<comment type="subcellular location">
    <subcellularLocation>
        <location evidence="1 8">Cytoplasm</location>
    </subcellularLocation>
</comment>
<dbReference type="EMBL" id="AZSI01000213">
    <property type="protein sequence ID" value="KEY61185.1"/>
    <property type="molecule type" value="Genomic_DNA"/>
</dbReference>
<dbReference type="EC" id="6.3.4.19" evidence="8"/>
<dbReference type="Gene3D" id="3.40.50.620">
    <property type="entry name" value="HUPs"/>
    <property type="match status" value="1"/>
</dbReference>
<evidence type="ECO:0000256" key="3">
    <source>
        <dbReference type="ARBA" id="ARBA00022598"/>
    </source>
</evidence>
<comment type="caution">
    <text evidence="10">The sequence shown here is derived from an EMBL/GenBank/DDBJ whole genome shotgun (WGS) entry which is preliminary data.</text>
</comment>
<dbReference type="InterPro" id="IPR012094">
    <property type="entry name" value="tRNA_Ile_lys_synt"/>
</dbReference>
<dbReference type="RefSeq" id="WP_042749037.1">
    <property type="nucleotide sequence ID" value="NZ_AZSI01000213.1"/>
</dbReference>
<dbReference type="SUPFAM" id="SSF52402">
    <property type="entry name" value="Adenine nucleotide alpha hydrolases-like"/>
    <property type="match status" value="1"/>
</dbReference>
<keyword evidence="6 8" id="KW-0067">ATP-binding</keyword>
<dbReference type="Pfam" id="PF01171">
    <property type="entry name" value="ATP_bind_3"/>
    <property type="match status" value="1"/>
</dbReference>
<dbReference type="PANTHER" id="PTHR43033">
    <property type="entry name" value="TRNA(ILE)-LYSIDINE SYNTHASE-RELATED"/>
    <property type="match status" value="1"/>
</dbReference>
<name>A0A084A7A6_LACLC</name>
<dbReference type="InterPro" id="IPR012795">
    <property type="entry name" value="tRNA_Ile_lys_synt_N"/>
</dbReference>
<dbReference type="InterPro" id="IPR014729">
    <property type="entry name" value="Rossmann-like_a/b/a_fold"/>
</dbReference>
<dbReference type="SUPFAM" id="SSF56037">
    <property type="entry name" value="PheT/TilS domain"/>
    <property type="match status" value="1"/>
</dbReference>
<dbReference type="PANTHER" id="PTHR43033:SF1">
    <property type="entry name" value="TRNA(ILE)-LYSIDINE SYNTHASE-RELATED"/>
    <property type="match status" value="1"/>
</dbReference>
<reference evidence="10 11" key="1">
    <citation type="submission" date="2014-06" db="EMBL/GenBank/DDBJ databases">
        <title>Draft genome sequence of the putrescine producing strain Lactococcus lactis subsp cremoris GE214.</title>
        <authorList>
            <person name="Ladero V."/>
            <person name="Linares D.M."/>
            <person name="del Rio B."/>
            <person name="Mayo B."/>
            <person name="Martin M.C."/>
            <person name="Fernandez M."/>
            <person name="Alvarez M.A."/>
        </authorList>
    </citation>
    <scope>NUCLEOTIDE SEQUENCE [LARGE SCALE GENOMIC DNA]</scope>
    <source>
        <strain evidence="10 11">GE214</strain>
    </source>
</reference>
<evidence type="ECO:0000259" key="9">
    <source>
        <dbReference type="SMART" id="SM00977"/>
    </source>
</evidence>
<dbReference type="Proteomes" id="UP000028401">
    <property type="component" value="Unassembled WGS sequence"/>
</dbReference>
<feature type="domain" description="Lysidine-tRNA(Ile) synthetase C-terminal" evidence="9">
    <location>
        <begin position="336"/>
        <end position="406"/>
    </location>
</feature>
<accession>A0A084A7A6</accession>
<dbReference type="NCBIfam" id="TIGR02432">
    <property type="entry name" value="lysidine_TilS_N"/>
    <property type="match status" value="1"/>
</dbReference>
<dbReference type="SMART" id="SM00977">
    <property type="entry name" value="TilS_C"/>
    <property type="match status" value="1"/>
</dbReference>
<dbReference type="NCBIfam" id="TIGR02433">
    <property type="entry name" value="lysidine_TilS_C"/>
    <property type="match status" value="1"/>
</dbReference>
<dbReference type="GO" id="GO:0032267">
    <property type="term" value="F:tRNA(Ile)-lysidine synthase activity"/>
    <property type="evidence" value="ECO:0007669"/>
    <property type="project" value="UniProtKB-EC"/>
</dbReference>
<evidence type="ECO:0000256" key="1">
    <source>
        <dbReference type="ARBA" id="ARBA00004496"/>
    </source>
</evidence>
<dbReference type="CDD" id="cd01992">
    <property type="entry name" value="TilS_N"/>
    <property type="match status" value="1"/>
</dbReference>
<dbReference type="Pfam" id="PF11734">
    <property type="entry name" value="TilS_C"/>
    <property type="match status" value="1"/>
</dbReference>
<sequence length="422" mass="49250">MTPAQLKFLKIVTKEKYFAENSKILLALSGGKDSMTLFNWLYELRAKLHIELGIAHINHGLRPESDFEEQALRKMASDLGIPIFVDRFTGEFTEQKAREFRYHFFEKIMIAENYDVLLTAHHQGDVVETVLMRQITGRPLRSLQGIADCQPFAKGQLIRPLLKFTKEELDAAVFYEDSTNQGVDYFRNRIRNQLIPELTKENPQFSQAISDLSSEIKMALTVINQKISELEIVDEKISYHKFISQTKELQHFILQAFFAQYPEIKVSKKKFEEILHIIRRPQQYSAQLNKDFQFVKTKDYFYIEKRQLITASLEILSENPNDASFMEVYLPLEGQLEIRKRQPGDQILINGHHKKLRKFFIDNHVPLQARENPLIFVEKKLYAIVGVACSDLSKELKNDKIRRILWVKPSIGEEINDARKKS</sequence>
<keyword evidence="3 8" id="KW-0436">Ligase</keyword>
<evidence type="ECO:0000313" key="11">
    <source>
        <dbReference type="Proteomes" id="UP000028401"/>
    </source>
</evidence>
<evidence type="ECO:0000313" key="10">
    <source>
        <dbReference type="EMBL" id="KEY61185.1"/>
    </source>
</evidence>
<organism evidence="10 11">
    <name type="scientific">Lactococcus cremoris subsp. cremoris GE214</name>
    <dbReference type="NCBI Taxonomy" id="1415168"/>
    <lineage>
        <taxon>Bacteria</taxon>
        <taxon>Bacillati</taxon>
        <taxon>Bacillota</taxon>
        <taxon>Bacilli</taxon>
        <taxon>Lactobacillales</taxon>
        <taxon>Streptococcaceae</taxon>
        <taxon>Lactococcus</taxon>
        <taxon>Lactococcus cremoris subsp. cremoris</taxon>
    </lineage>
</organism>
<evidence type="ECO:0000256" key="4">
    <source>
        <dbReference type="ARBA" id="ARBA00022694"/>
    </source>
</evidence>
<dbReference type="HAMAP" id="MF_01161">
    <property type="entry name" value="tRNA_Ile_lys_synt"/>
    <property type="match status" value="1"/>
</dbReference>